<evidence type="ECO:0000259" key="1">
    <source>
        <dbReference type="PROSITE" id="PS00498"/>
    </source>
</evidence>
<evidence type="ECO:0000313" key="2">
    <source>
        <dbReference type="EMBL" id="MFD1601632.1"/>
    </source>
</evidence>
<dbReference type="EMBL" id="JBHUDZ010000002">
    <property type="protein sequence ID" value="MFD1601632.1"/>
    <property type="molecule type" value="Genomic_DNA"/>
</dbReference>
<protein>
    <recommendedName>
        <fullName evidence="1">Tyrosinase copper-binding domain-containing protein</fullName>
    </recommendedName>
</protein>
<sequence>MQKINILFIVGAFHKAGAERFAYEIDQALNKEKFNVSILCLQPENYESPKWAGRYYDEKHKEIGTEITYIDSFIQKQKLNRAERIFHKLTRQKFRKTKKIYKETLFSFLDNFNLIHWMGEYTFIHEVPLKIKEKSLIHSMCAKFQHPTLYNEYDFDFPYQFISGFENEELKFEYSQFKNISHTFLPLAIKMEKKENNWKFNNNEIKKIGIFTRLDKNKPLDPFFYAFHLLLDKKNNCELHIFGNGDPEKEGMLEYLDRLGITNKVFFRGHQEDISQTAVNENLDLSWFQGYNNRPAGFAGYDLCLTGVPLVCWDFFSKPIEIFNPVYPHFKNLNQFVDFTLEILTSKSKAEELSNLQFEDVKNNRDMEKLIATVEELYLQIHKKN</sequence>
<comment type="caution">
    <text evidence="2">The sequence shown here is derived from an EMBL/GenBank/DDBJ whole genome shotgun (WGS) entry which is preliminary data.</text>
</comment>
<dbReference type="Gene3D" id="3.40.50.2000">
    <property type="entry name" value="Glycogen Phosphorylase B"/>
    <property type="match status" value="1"/>
</dbReference>
<dbReference type="PROSITE" id="PS00498">
    <property type="entry name" value="TYROSINASE_2"/>
    <property type="match status" value="1"/>
</dbReference>
<proteinExistence type="predicted"/>
<organism evidence="2 3">
    <name type="scientific">Flavobacterium artemisiae</name>
    <dbReference type="NCBI Taxonomy" id="2126556"/>
    <lineage>
        <taxon>Bacteria</taxon>
        <taxon>Pseudomonadati</taxon>
        <taxon>Bacteroidota</taxon>
        <taxon>Flavobacteriia</taxon>
        <taxon>Flavobacteriales</taxon>
        <taxon>Flavobacteriaceae</taxon>
        <taxon>Flavobacterium</taxon>
    </lineage>
</organism>
<evidence type="ECO:0000313" key="3">
    <source>
        <dbReference type="Proteomes" id="UP001597138"/>
    </source>
</evidence>
<dbReference type="InterPro" id="IPR002227">
    <property type="entry name" value="Tyrosinase_Cu-bd"/>
</dbReference>
<reference evidence="3" key="1">
    <citation type="journal article" date="2019" name="Int. J. Syst. Evol. Microbiol.">
        <title>The Global Catalogue of Microorganisms (GCM) 10K type strain sequencing project: providing services to taxonomists for standard genome sequencing and annotation.</title>
        <authorList>
            <consortium name="The Broad Institute Genomics Platform"/>
            <consortium name="The Broad Institute Genome Sequencing Center for Infectious Disease"/>
            <person name="Wu L."/>
            <person name="Ma J."/>
        </authorList>
    </citation>
    <scope>NUCLEOTIDE SEQUENCE [LARGE SCALE GENOMIC DNA]</scope>
    <source>
        <strain evidence="3">CCUG 70865</strain>
    </source>
</reference>
<accession>A0ABW4H8J0</accession>
<dbReference type="SUPFAM" id="SSF53756">
    <property type="entry name" value="UDP-Glycosyltransferase/glycogen phosphorylase"/>
    <property type="match status" value="1"/>
</dbReference>
<dbReference type="RefSeq" id="WP_379816064.1">
    <property type="nucleotide sequence ID" value="NZ_JBHUDZ010000002.1"/>
</dbReference>
<name>A0ABW4H8J0_9FLAO</name>
<feature type="domain" description="Tyrosinase copper-binding" evidence="1">
    <location>
        <begin position="221"/>
        <end position="232"/>
    </location>
</feature>
<gene>
    <name evidence="2" type="ORF">ACFSC2_02650</name>
</gene>
<dbReference type="Proteomes" id="UP001597138">
    <property type="component" value="Unassembled WGS sequence"/>
</dbReference>
<keyword evidence="3" id="KW-1185">Reference proteome</keyword>